<accession>A0A9P0CA15</accession>
<dbReference type="AlphaFoldDB" id="A0A9P0CA15"/>
<dbReference type="Proteomes" id="UP001152759">
    <property type="component" value="Chromosome 2"/>
</dbReference>
<proteinExistence type="predicted"/>
<feature type="domain" description="Transposable element P transposase-like RNase H" evidence="2">
    <location>
        <begin position="44"/>
        <end position="173"/>
    </location>
</feature>
<gene>
    <name evidence="3" type="ORF">BEMITA_LOCUS3295</name>
</gene>
<feature type="region of interest" description="Disordered" evidence="1">
    <location>
        <begin position="873"/>
        <end position="897"/>
    </location>
</feature>
<sequence length="897" mass="101104">MLVWAASLFYAYPGAYRTMRDTNCLTLPYPGYLQRLLVKIGNDDPGLGPSQIAFLKEKFKLLEQNQKTVAILLDEIYVASRIVYKGGKIFGLTEESNNPSDITAQTLQAFMYHSVQEKNKDVIALFPVRSITAEILYKLVRPVLKVMEEVGFRVLCLIADDNQVNAKMFKMLGDGTLKTCVPHPFNKEEKLFLLFDQVHLFKNVRNNWINAPAKLFKIPHISLDKGDLALIRVSDVETMEARFSDIIDLFNADKRNIAKLAPKLSRKSVFPSSVERQNVQLVVNVFHDTTIQALETLKKDGKINISDGTIMLLKLLVRWWKISNVKNAFKGTRLNDVCCELVRNSGDPNSKDWKLSYLREFKKFLEVWNSLAGDGKLTNQTYTALVHTITATLELVEYVFTKYGFADMLLGKLQTDNVEGRFGGYRRMSGSNYHVSVEQVCESERKLKLLGILRMKSDRGEEFSIKTFGEDCEKEAKELKTEENLEFFKLTIQEKQTVSVSLNNLRVLVCLASYAATKVIQHFSKTKSEICSDCVSMLITTELLEIERAEEIYSYLSGIDRGGLNKPSDFSFNLCVNIFKLFSKLISSKYESQFLKLQSPRRAIVSLGLQMCKNAINDAAPCPNCDLSLEKIIKKILRTLANCFLKNYAKNLQESNTARLLAIQYSKKATKEKKKKQEKTPTEKSCAESEETVTTSVPVAVATGKFKDPIERKLVKLNPVRLTVTTPKTDEAVQKYACDVNLTADQLITFKNLASNSNAASSNVKLSVPEMLGRIGGQMCEQVSSKNRAIGNKENLGPIKLPNQISDYAGDVTKAMKRTAEDYRDVRSTKVMKVVMKQEGVLKDTSNTAGEKQLKVVRVIPAQQRLALIQNQPTTTTANLQKPPERQALKKSTNTLR</sequence>
<name>A0A9P0CA15_BEMTA</name>
<dbReference type="EMBL" id="OU963863">
    <property type="protein sequence ID" value="CAH0765012.1"/>
    <property type="molecule type" value="Genomic_DNA"/>
</dbReference>
<organism evidence="3 4">
    <name type="scientific">Bemisia tabaci</name>
    <name type="common">Sweetpotato whitefly</name>
    <name type="synonym">Aleurodes tabaci</name>
    <dbReference type="NCBI Taxonomy" id="7038"/>
    <lineage>
        <taxon>Eukaryota</taxon>
        <taxon>Metazoa</taxon>
        <taxon>Ecdysozoa</taxon>
        <taxon>Arthropoda</taxon>
        <taxon>Hexapoda</taxon>
        <taxon>Insecta</taxon>
        <taxon>Pterygota</taxon>
        <taxon>Neoptera</taxon>
        <taxon>Paraneoptera</taxon>
        <taxon>Hemiptera</taxon>
        <taxon>Sternorrhyncha</taxon>
        <taxon>Aleyrodoidea</taxon>
        <taxon>Aleyrodidae</taxon>
        <taxon>Aleyrodinae</taxon>
        <taxon>Bemisia</taxon>
    </lineage>
</organism>
<dbReference type="Pfam" id="PF21787">
    <property type="entry name" value="TNP-like_RNaseH_N"/>
    <property type="match status" value="1"/>
</dbReference>
<protein>
    <recommendedName>
        <fullName evidence="2">Transposable element P transposase-like RNase H domain-containing protein</fullName>
    </recommendedName>
</protein>
<dbReference type="InterPro" id="IPR048365">
    <property type="entry name" value="TNP-like_RNaseH_N"/>
</dbReference>
<evidence type="ECO:0000313" key="4">
    <source>
        <dbReference type="Proteomes" id="UP001152759"/>
    </source>
</evidence>
<reference evidence="3" key="1">
    <citation type="submission" date="2021-12" db="EMBL/GenBank/DDBJ databases">
        <authorList>
            <person name="King R."/>
        </authorList>
    </citation>
    <scope>NUCLEOTIDE SEQUENCE</scope>
</reference>
<evidence type="ECO:0000313" key="3">
    <source>
        <dbReference type="EMBL" id="CAH0765012.1"/>
    </source>
</evidence>
<evidence type="ECO:0000256" key="1">
    <source>
        <dbReference type="SAM" id="MobiDB-lite"/>
    </source>
</evidence>
<evidence type="ECO:0000259" key="2">
    <source>
        <dbReference type="Pfam" id="PF21787"/>
    </source>
</evidence>
<keyword evidence="4" id="KW-1185">Reference proteome</keyword>